<name>A0A919BIH8_9GAMM</name>
<dbReference type="InterPro" id="IPR017138">
    <property type="entry name" value="Asp_Glu_LeuTrfase"/>
</dbReference>
<comment type="function">
    <text evidence="4">Functions in the N-end rule pathway of protein degradation where it conjugates Leu from its aminoacyl-tRNA to the N-termini of proteins containing an N-terminal aspartate or glutamate.</text>
</comment>
<comment type="caution">
    <text evidence="7">The sequence shown here is derived from an EMBL/GenBank/DDBJ whole genome shotgun (WGS) entry which is preliminary data.</text>
</comment>
<dbReference type="InterPro" id="IPR030700">
    <property type="entry name" value="N-end_Aminoacyl_Trfase"/>
</dbReference>
<organism evidence="7 8">
    <name type="scientific">Thalassotalea marina</name>
    <dbReference type="NCBI Taxonomy" id="1673741"/>
    <lineage>
        <taxon>Bacteria</taxon>
        <taxon>Pseudomonadati</taxon>
        <taxon>Pseudomonadota</taxon>
        <taxon>Gammaproteobacteria</taxon>
        <taxon>Alteromonadales</taxon>
        <taxon>Colwelliaceae</taxon>
        <taxon>Thalassotalea</taxon>
    </lineage>
</organism>
<feature type="domain" description="N-end rule aminoacyl transferase C-terminal" evidence="6">
    <location>
        <begin position="104"/>
        <end position="223"/>
    </location>
</feature>
<dbReference type="PANTHER" id="PTHR21367:SF1">
    <property type="entry name" value="ARGINYL-TRNA--PROTEIN TRANSFERASE 1"/>
    <property type="match status" value="1"/>
</dbReference>
<dbReference type="PANTHER" id="PTHR21367">
    <property type="entry name" value="ARGININE-TRNA-PROTEIN TRANSFERASE 1"/>
    <property type="match status" value="1"/>
</dbReference>
<dbReference type="NCBIfam" id="NF002345">
    <property type="entry name" value="PRK01305.2-2"/>
    <property type="match status" value="1"/>
</dbReference>
<evidence type="ECO:0000259" key="6">
    <source>
        <dbReference type="Pfam" id="PF04377"/>
    </source>
</evidence>
<reference evidence="7" key="2">
    <citation type="submission" date="2020-09" db="EMBL/GenBank/DDBJ databases">
        <authorList>
            <person name="Sun Q."/>
            <person name="Kim S."/>
        </authorList>
    </citation>
    <scope>NUCLEOTIDE SEQUENCE</scope>
    <source>
        <strain evidence="7">KCTC 42731</strain>
    </source>
</reference>
<evidence type="ECO:0000313" key="8">
    <source>
        <dbReference type="Proteomes" id="UP000623842"/>
    </source>
</evidence>
<feature type="domain" description="N-end aminoacyl transferase N-terminal" evidence="5">
    <location>
        <begin position="14"/>
        <end position="83"/>
    </location>
</feature>
<dbReference type="InterPro" id="IPR007472">
    <property type="entry name" value="N-end_Aminoacyl_Trfase_C"/>
</dbReference>
<dbReference type="PIRSF" id="PIRSF037208">
    <property type="entry name" value="ATE_pro_prd"/>
    <property type="match status" value="1"/>
</dbReference>
<evidence type="ECO:0000256" key="1">
    <source>
        <dbReference type="ARBA" id="ARBA00022490"/>
    </source>
</evidence>
<dbReference type="Proteomes" id="UP000623842">
    <property type="component" value="Unassembled WGS sequence"/>
</dbReference>
<dbReference type="GO" id="GO:0008914">
    <property type="term" value="F:leucyl-tRNA--protein transferase activity"/>
    <property type="evidence" value="ECO:0007669"/>
    <property type="project" value="UniProtKB-UniRule"/>
</dbReference>
<comment type="catalytic activity">
    <reaction evidence="4">
        <text>N-terminal L-aspartyl-[protein] + L-leucyl-tRNA(Leu) = N-terminal L-leucyl-L-aspartyl-[protein] + tRNA(Leu) + H(+)</text>
        <dbReference type="Rhea" id="RHEA:50420"/>
        <dbReference type="Rhea" id="RHEA-COMP:9613"/>
        <dbReference type="Rhea" id="RHEA-COMP:9622"/>
        <dbReference type="Rhea" id="RHEA-COMP:12669"/>
        <dbReference type="Rhea" id="RHEA-COMP:12674"/>
        <dbReference type="ChEBI" id="CHEBI:15378"/>
        <dbReference type="ChEBI" id="CHEBI:64720"/>
        <dbReference type="ChEBI" id="CHEBI:78442"/>
        <dbReference type="ChEBI" id="CHEBI:78494"/>
        <dbReference type="ChEBI" id="CHEBI:133042"/>
        <dbReference type="EC" id="2.3.2.29"/>
    </reaction>
</comment>
<dbReference type="RefSeq" id="WP_189769695.1">
    <property type="nucleotide sequence ID" value="NZ_BNCK01000004.1"/>
</dbReference>
<dbReference type="NCBIfam" id="NF002346">
    <property type="entry name" value="PRK01305.2-3"/>
    <property type="match status" value="1"/>
</dbReference>
<evidence type="ECO:0000256" key="3">
    <source>
        <dbReference type="ARBA" id="ARBA00023315"/>
    </source>
</evidence>
<dbReference type="Pfam" id="PF04377">
    <property type="entry name" value="ATE_C"/>
    <property type="match status" value="1"/>
</dbReference>
<comment type="subcellular location">
    <subcellularLocation>
        <location evidence="4">Cytoplasm</location>
    </subcellularLocation>
</comment>
<dbReference type="GO" id="GO:0004057">
    <property type="term" value="F:arginyl-tRNA--protein transferase activity"/>
    <property type="evidence" value="ECO:0007669"/>
    <property type="project" value="InterPro"/>
</dbReference>
<dbReference type="InterPro" id="IPR016181">
    <property type="entry name" value="Acyl_CoA_acyltransferase"/>
</dbReference>
<keyword evidence="1 4" id="KW-0963">Cytoplasm</keyword>
<comment type="catalytic activity">
    <reaction evidence="4">
        <text>N-terminal L-glutamyl-[protein] + L-leucyl-tRNA(Leu) = N-terminal L-leucyl-L-glutamyl-[protein] + tRNA(Leu) + H(+)</text>
        <dbReference type="Rhea" id="RHEA:50412"/>
        <dbReference type="Rhea" id="RHEA-COMP:9613"/>
        <dbReference type="Rhea" id="RHEA-COMP:9622"/>
        <dbReference type="Rhea" id="RHEA-COMP:12664"/>
        <dbReference type="Rhea" id="RHEA-COMP:12668"/>
        <dbReference type="ChEBI" id="CHEBI:15378"/>
        <dbReference type="ChEBI" id="CHEBI:64721"/>
        <dbReference type="ChEBI" id="CHEBI:78442"/>
        <dbReference type="ChEBI" id="CHEBI:78494"/>
        <dbReference type="ChEBI" id="CHEBI:133041"/>
        <dbReference type="EC" id="2.3.2.29"/>
    </reaction>
</comment>
<keyword evidence="2 4" id="KW-0808">Transferase</keyword>
<dbReference type="HAMAP" id="MF_00689">
    <property type="entry name" value="Bpt"/>
    <property type="match status" value="1"/>
</dbReference>
<dbReference type="NCBIfam" id="NF002341">
    <property type="entry name" value="PRK01305.1-1"/>
    <property type="match status" value="1"/>
</dbReference>
<dbReference type="EMBL" id="BNCK01000004">
    <property type="protein sequence ID" value="GHF91275.1"/>
    <property type="molecule type" value="Genomic_DNA"/>
</dbReference>
<proteinExistence type="inferred from homology"/>
<accession>A0A919BIH8</accession>
<dbReference type="EC" id="2.3.2.29" evidence="4"/>
<dbReference type="GO" id="GO:0071596">
    <property type="term" value="P:ubiquitin-dependent protein catabolic process via the N-end rule pathway"/>
    <property type="evidence" value="ECO:0007669"/>
    <property type="project" value="InterPro"/>
</dbReference>
<comment type="similarity">
    <text evidence="4">Belongs to the R-transferase family. Bpt subfamily.</text>
</comment>
<keyword evidence="8" id="KW-1185">Reference proteome</keyword>
<dbReference type="Pfam" id="PF04376">
    <property type="entry name" value="ATE_N"/>
    <property type="match status" value="1"/>
</dbReference>
<dbReference type="NCBIfam" id="NF002342">
    <property type="entry name" value="PRK01305.1-3"/>
    <property type="match status" value="1"/>
</dbReference>
<dbReference type="InterPro" id="IPR007471">
    <property type="entry name" value="N-end_Aminoacyl_Trfase_N"/>
</dbReference>
<dbReference type="SUPFAM" id="SSF55729">
    <property type="entry name" value="Acyl-CoA N-acyltransferases (Nat)"/>
    <property type="match status" value="1"/>
</dbReference>
<dbReference type="AlphaFoldDB" id="A0A919BIH8"/>
<evidence type="ECO:0000256" key="4">
    <source>
        <dbReference type="HAMAP-Rule" id="MF_00689"/>
    </source>
</evidence>
<evidence type="ECO:0000313" key="7">
    <source>
        <dbReference type="EMBL" id="GHF91275.1"/>
    </source>
</evidence>
<protein>
    <recommendedName>
        <fullName evidence="4">Aspartate/glutamate leucyltransferase</fullName>
        <ecNumber evidence="4">2.3.2.29</ecNumber>
    </recommendedName>
</protein>
<gene>
    <name evidence="7" type="primary">ate</name>
    <name evidence="4" type="synonym">bpt</name>
    <name evidence="7" type="ORF">GCM10017161_18830</name>
</gene>
<evidence type="ECO:0000256" key="2">
    <source>
        <dbReference type="ARBA" id="ARBA00022679"/>
    </source>
</evidence>
<dbReference type="GO" id="GO:0005737">
    <property type="term" value="C:cytoplasm"/>
    <property type="evidence" value="ECO:0007669"/>
    <property type="project" value="UniProtKB-SubCell"/>
</dbReference>
<sequence>MNNSFQLGVSQTFPCNYLPSQQERLLIAVDERLQNPDSYSWLMHQGFRRSGDQIYRPYCENCQACQSLRVMAQLFKPSKSQKRIISKNKHLVIASNYKLQDYYYPLYEKYINQVHSDGSMFPPSYEQYRNFLSSRLCQQLFIELWDEDKLVSVAVTDQLLDGLSAVYTFYDPDYRERGIGVYSILNQIQMAAQLHKPYLYLGYQIDACQKMNYKNRYYPHQILKENRWQAVNK</sequence>
<evidence type="ECO:0000259" key="5">
    <source>
        <dbReference type="Pfam" id="PF04376"/>
    </source>
</evidence>
<reference evidence="7" key="1">
    <citation type="journal article" date="2014" name="Int. J. Syst. Evol. Microbiol.">
        <title>Complete genome sequence of Corynebacterium casei LMG S-19264T (=DSM 44701T), isolated from a smear-ripened cheese.</title>
        <authorList>
            <consortium name="US DOE Joint Genome Institute (JGI-PGF)"/>
            <person name="Walter F."/>
            <person name="Albersmeier A."/>
            <person name="Kalinowski J."/>
            <person name="Ruckert C."/>
        </authorList>
    </citation>
    <scope>NUCLEOTIDE SEQUENCE</scope>
    <source>
        <strain evidence="7">KCTC 42731</strain>
    </source>
</reference>
<keyword evidence="3 4" id="KW-0012">Acyltransferase</keyword>